<keyword evidence="10" id="KW-1185">Reference proteome</keyword>
<evidence type="ECO:0000256" key="7">
    <source>
        <dbReference type="ARBA" id="ARBA00023136"/>
    </source>
</evidence>
<dbReference type="InParanoid" id="A0A212FB53"/>
<evidence type="ECO:0000256" key="2">
    <source>
        <dbReference type="ARBA" id="ARBA00010694"/>
    </source>
</evidence>
<keyword evidence="3" id="KW-0813">Transport</keyword>
<feature type="transmembrane region" description="Helical" evidence="8">
    <location>
        <begin position="86"/>
        <end position="106"/>
    </location>
</feature>
<dbReference type="InterPro" id="IPR013657">
    <property type="entry name" value="SCL35B1-4/HUT1"/>
</dbReference>
<evidence type="ECO:0000256" key="4">
    <source>
        <dbReference type="ARBA" id="ARBA00022597"/>
    </source>
</evidence>
<sequence>MLFYTHALSLPLFLGMYPGLKNTAMNVSLYCWCFIALNMLSQIHCTHAVHELATKETSMTVTFILTLRKFVSLIISAIVFKNNLTLLHVIGTILVIVGTYFYFNFFKSWKQQPISRKEGIVHQKKNT</sequence>
<feature type="transmembrane region" description="Helical" evidence="8">
    <location>
        <begin position="61"/>
        <end position="80"/>
    </location>
</feature>
<evidence type="ECO:0000313" key="10">
    <source>
        <dbReference type="Proteomes" id="UP000007151"/>
    </source>
</evidence>
<keyword evidence="7 8" id="KW-0472">Membrane</keyword>
<dbReference type="EMBL" id="AGBW02009378">
    <property type="protein sequence ID" value="OWR50966.1"/>
    <property type="molecule type" value="Genomic_DNA"/>
</dbReference>
<dbReference type="AlphaFoldDB" id="A0A212FB53"/>
<dbReference type="STRING" id="278856.A0A212FB53"/>
<evidence type="ECO:0000313" key="9">
    <source>
        <dbReference type="EMBL" id="OWR50966.1"/>
    </source>
</evidence>
<comment type="similarity">
    <text evidence="2">Belongs to the nucleotide-sugar transporter family. SLC35B subfamily.</text>
</comment>
<evidence type="ECO:0000256" key="3">
    <source>
        <dbReference type="ARBA" id="ARBA00022448"/>
    </source>
</evidence>
<dbReference type="PANTHER" id="PTHR10778:SF4">
    <property type="entry name" value="NUCLEOTIDE SUGAR TRANSPORTER SLC35B4"/>
    <property type="match status" value="1"/>
</dbReference>
<comment type="caution">
    <text evidence="9">The sequence shown here is derived from an EMBL/GenBank/DDBJ whole genome shotgun (WGS) entry which is preliminary data.</text>
</comment>
<organism evidence="9 10">
    <name type="scientific">Danaus plexippus plexippus</name>
    <dbReference type="NCBI Taxonomy" id="278856"/>
    <lineage>
        <taxon>Eukaryota</taxon>
        <taxon>Metazoa</taxon>
        <taxon>Ecdysozoa</taxon>
        <taxon>Arthropoda</taxon>
        <taxon>Hexapoda</taxon>
        <taxon>Insecta</taxon>
        <taxon>Pterygota</taxon>
        <taxon>Neoptera</taxon>
        <taxon>Endopterygota</taxon>
        <taxon>Lepidoptera</taxon>
        <taxon>Glossata</taxon>
        <taxon>Ditrysia</taxon>
        <taxon>Papilionoidea</taxon>
        <taxon>Nymphalidae</taxon>
        <taxon>Danainae</taxon>
        <taxon>Danaini</taxon>
        <taxon>Danaina</taxon>
        <taxon>Danaus</taxon>
        <taxon>Danaus</taxon>
    </lineage>
</organism>
<proteinExistence type="inferred from homology"/>
<dbReference type="GO" id="GO:0005462">
    <property type="term" value="F:UDP-N-acetylglucosamine transmembrane transporter activity"/>
    <property type="evidence" value="ECO:0007669"/>
    <property type="project" value="TreeGrafter"/>
</dbReference>
<evidence type="ECO:0000256" key="8">
    <source>
        <dbReference type="SAM" id="Phobius"/>
    </source>
</evidence>
<dbReference type="Pfam" id="PF08449">
    <property type="entry name" value="UAA"/>
    <property type="match status" value="1"/>
</dbReference>
<dbReference type="KEGG" id="dpl:KGM_208820"/>
<evidence type="ECO:0000256" key="5">
    <source>
        <dbReference type="ARBA" id="ARBA00022692"/>
    </source>
</evidence>
<keyword evidence="6 8" id="KW-1133">Transmembrane helix</keyword>
<dbReference type="GO" id="GO:0005464">
    <property type="term" value="F:UDP-xylose transmembrane transporter activity"/>
    <property type="evidence" value="ECO:0007669"/>
    <property type="project" value="TreeGrafter"/>
</dbReference>
<evidence type="ECO:0000256" key="1">
    <source>
        <dbReference type="ARBA" id="ARBA00004127"/>
    </source>
</evidence>
<dbReference type="PANTHER" id="PTHR10778">
    <property type="entry name" value="SOLUTE CARRIER FAMILY 35 MEMBER B"/>
    <property type="match status" value="1"/>
</dbReference>
<keyword evidence="4" id="KW-0762">Sugar transport</keyword>
<evidence type="ECO:0000256" key="6">
    <source>
        <dbReference type="ARBA" id="ARBA00022989"/>
    </source>
</evidence>
<protein>
    <submittedName>
        <fullName evidence="9">Uncharacterized protein</fullName>
    </submittedName>
</protein>
<keyword evidence="5 8" id="KW-0812">Transmembrane</keyword>
<feature type="transmembrane region" description="Helical" evidence="8">
    <location>
        <begin position="20"/>
        <end position="40"/>
    </location>
</feature>
<comment type="subcellular location">
    <subcellularLocation>
        <location evidence="1">Endomembrane system</location>
        <topology evidence="1">Multi-pass membrane protein</topology>
    </subcellularLocation>
</comment>
<dbReference type="GO" id="GO:0005789">
    <property type="term" value="C:endoplasmic reticulum membrane"/>
    <property type="evidence" value="ECO:0007669"/>
    <property type="project" value="TreeGrafter"/>
</dbReference>
<reference evidence="9 10" key="1">
    <citation type="journal article" date="2011" name="Cell">
        <title>The monarch butterfly genome yields insights into long-distance migration.</title>
        <authorList>
            <person name="Zhan S."/>
            <person name="Merlin C."/>
            <person name="Boore J.L."/>
            <person name="Reppert S.M."/>
        </authorList>
    </citation>
    <scope>NUCLEOTIDE SEQUENCE [LARGE SCALE GENOMIC DNA]</scope>
    <source>
        <strain evidence="9">F-2</strain>
    </source>
</reference>
<gene>
    <name evidence="9" type="ORF">KGM_208820</name>
</gene>
<name>A0A212FB53_DANPL</name>
<dbReference type="GO" id="GO:0000139">
    <property type="term" value="C:Golgi membrane"/>
    <property type="evidence" value="ECO:0007669"/>
    <property type="project" value="TreeGrafter"/>
</dbReference>
<accession>A0A212FB53</accession>
<dbReference type="Proteomes" id="UP000007151">
    <property type="component" value="Unassembled WGS sequence"/>
</dbReference>